<evidence type="ECO:0000313" key="7">
    <source>
        <dbReference type="Proteomes" id="UP000271683"/>
    </source>
</evidence>
<dbReference type="RefSeq" id="WP_123678177.1">
    <property type="nucleotide sequence ID" value="NZ_RJKL01000001.1"/>
</dbReference>
<keyword evidence="4" id="KW-0812">Transmembrane</keyword>
<dbReference type="Pfam" id="PF13424">
    <property type="entry name" value="TPR_12"/>
    <property type="match status" value="1"/>
</dbReference>
<dbReference type="SUPFAM" id="SSF49265">
    <property type="entry name" value="Fibronectin type III"/>
    <property type="match status" value="1"/>
</dbReference>
<feature type="compositionally biased region" description="Polar residues" evidence="3">
    <location>
        <begin position="415"/>
        <end position="428"/>
    </location>
</feature>
<feature type="domain" description="Fibronectin type-III" evidence="5">
    <location>
        <begin position="337"/>
        <end position="426"/>
    </location>
</feature>
<sequence length="434" mass="44703">MSQPSPLLAPRQQAQALADSGDLVRARALLEHAVDLGRANLGEDDPEVLATAQQLAAVHRRAGDPSSARRVLEEAHAAGQWRLGDADPVMLGISFDLGTVAEEMENRHEARRAFGRVAAHGPAVLGPDHWTVTQARSYLGEDPPTVRIELPVPPPSTPFSPPPPASALPVAAPYSPAPPPVAAAFSSAPPSVPVQRQPEPSPAPPQPDPFAAPQPDRFTAPPPGSAFTAPPPGSAFTAPPARPVFTAPQAGPDSTGAGHEPGSGPSRFEQPGPAIATAPSDSSDTGRSSYAGKAPALFAAIAAVLGVIIAVVALVVVLAKPDDGGDDSEVPTLSGPAPTDVRMRDYGSSVRLTWTDPANGRTSFLVTGGRRGEQLKPMGQVGPATTSFDLNGLNAGLDYCFAVVAVYSTSQFATSPQACTNRTQSDASPGQPRR</sequence>
<feature type="region of interest" description="Disordered" evidence="3">
    <location>
        <begin position="415"/>
        <end position="434"/>
    </location>
</feature>
<comment type="caution">
    <text evidence="6">The sequence shown here is derived from an EMBL/GenBank/DDBJ whole genome shotgun (WGS) entry which is preliminary data.</text>
</comment>
<feature type="compositionally biased region" description="Polar residues" evidence="3">
    <location>
        <begin position="279"/>
        <end position="288"/>
    </location>
</feature>
<evidence type="ECO:0000256" key="2">
    <source>
        <dbReference type="ARBA" id="ARBA00023326"/>
    </source>
</evidence>
<dbReference type="InterPro" id="IPR011990">
    <property type="entry name" value="TPR-like_helical_dom_sf"/>
</dbReference>
<protein>
    <submittedName>
        <fullName evidence="6">Tetratricopeptide repeat protein</fullName>
    </submittedName>
</protein>
<dbReference type="GO" id="GO:0016798">
    <property type="term" value="F:hydrolase activity, acting on glycosyl bonds"/>
    <property type="evidence" value="ECO:0007669"/>
    <property type="project" value="UniProtKB-KW"/>
</dbReference>
<feature type="compositionally biased region" description="Low complexity" evidence="3">
    <location>
        <begin position="182"/>
        <end position="198"/>
    </location>
</feature>
<dbReference type="CDD" id="cd00063">
    <property type="entry name" value="FN3"/>
    <property type="match status" value="1"/>
</dbReference>
<evidence type="ECO:0000313" key="6">
    <source>
        <dbReference type="EMBL" id="ROP28937.1"/>
    </source>
</evidence>
<dbReference type="Gene3D" id="2.60.40.10">
    <property type="entry name" value="Immunoglobulins"/>
    <property type="match status" value="1"/>
</dbReference>
<reference evidence="6 7" key="1">
    <citation type="submission" date="2018-11" db="EMBL/GenBank/DDBJ databases">
        <title>Sequencing the genomes of 1000 actinobacteria strains.</title>
        <authorList>
            <person name="Klenk H.-P."/>
        </authorList>
    </citation>
    <scope>NUCLEOTIDE SEQUENCE [LARGE SCALE GENOMIC DNA]</scope>
    <source>
        <strain evidence="6 7">DSM 43634</strain>
    </source>
</reference>
<proteinExistence type="predicted"/>
<evidence type="ECO:0000256" key="4">
    <source>
        <dbReference type="SAM" id="Phobius"/>
    </source>
</evidence>
<dbReference type="InterPro" id="IPR003961">
    <property type="entry name" value="FN3_dom"/>
</dbReference>
<dbReference type="InterPro" id="IPR036116">
    <property type="entry name" value="FN3_sf"/>
</dbReference>
<name>A0A3N1GF82_9ACTN</name>
<keyword evidence="2" id="KW-0119">Carbohydrate metabolism</keyword>
<keyword evidence="1" id="KW-0378">Hydrolase</keyword>
<feature type="compositionally biased region" description="Pro residues" evidence="3">
    <location>
        <begin position="199"/>
        <end position="212"/>
    </location>
</feature>
<keyword evidence="1" id="KW-0326">Glycosidase</keyword>
<gene>
    <name evidence="6" type="ORF">EDD30_1716</name>
</gene>
<feature type="region of interest" description="Disordered" evidence="3">
    <location>
        <begin position="141"/>
        <end position="164"/>
    </location>
</feature>
<dbReference type="PROSITE" id="PS50853">
    <property type="entry name" value="FN3"/>
    <property type="match status" value="1"/>
</dbReference>
<dbReference type="EMBL" id="RJKL01000001">
    <property type="protein sequence ID" value="ROP28937.1"/>
    <property type="molecule type" value="Genomic_DNA"/>
</dbReference>
<dbReference type="SMART" id="SM00060">
    <property type="entry name" value="FN3"/>
    <property type="match status" value="1"/>
</dbReference>
<accession>A0A3N1GF82</accession>
<organism evidence="6 7">
    <name type="scientific">Couchioplanes caeruleus</name>
    <dbReference type="NCBI Taxonomy" id="56438"/>
    <lineage>
        <taxon>Bacteria</taxon>
        <taxon>Bacillati</taxon>
        <taxon>Actinomycetota</taxon>
        <taxon>Actinomycetes</taxon>
        <taxon>Micromonosporales</taxon>
        <taxon>Micromonosporaceae</taxon>
        <taxon>Couchioplanes</taxon>
    </lineage>
</organism>
<dbReference type="Proteomes" id="UP000271683">
    <property type="component" value="Unassembled WGS sequence"/>
</dbReference>
<dbReference type="AlphaFoldDB" id="A0A3N1GF82"/>
<evidence type="ECO:0000256" key="1">
    <source>
        <dbReference type="ARBA" id="ARBA00023295"/>
    </source>
</evidence>
<evidence type="ECO:0000256" key="3">
    <source>
        <dbReference type="SAM" id="MobiDB-lite"/>
    </source>
</evidence>
<dbReference type="SUPFAM" id="SSF48452">
    <property type="entry name" value="TPR-like"/>
    <property type="match status" value="1"/>
</dbReference>
<dbReference type="OrthoDB" id="3351163at2"/>
<feature type="compositionally biased region" description="Pro residues" evidence="3">
    <location>
        <begin position="151"/>
        <end position="164"/>
    </location>
</feature>
<keyword evidence="2" id="KW-0624">Polysaccharide degradation</keyword>
<dbReference type="InterPro" id="IPR013783">
    <property type="entry name" value="Ig-like_fold"/>
</dbReference>
<dbReference type="Gene3D" id="1.25.40.10">
    <property type="entry name" value="Tetratricopeptide repeat domain"/>
    <property type="match status" value="1"/>
</dbReference>
<feature type="compositionally biased region" description="Pro residues" evidence="3">
    <location>
        <begin position="220"/>
        <end position="233"/>
    </location>
</feature>
<evidence type="ECO:0000259" key="5">
    <source>
        <dbReference type="PROSITE" id="PS50853"/>
    </source>
</evidence>
<keyword evidence="4" id="KW-0472">Membrane</keyword>
<keyword evidence="4" id="KW-1133">Transmembrane helix</keyword>
<feature type="transmembrane region" description="Helical" evidence="4">
    <location>
        <begin position="296"/>
        <end position="319"/>
    </location>
</feature>
<dbReference type="GO" id="GO:0000272">
    <property type="term" value="P:polysaccharide catabolic process"/>
    <property type="evidence" value="ECO:0007669"/>
    <property type="project" value="UniProtKB-KW"/>
</dbReference>
<feature type="region of interest" description="Disordered" evidence="3">
    <location>
        <begin position="182"/>
        <end position="289"/>
    </location>
</feature>